<evidence type="ECO:0000313" key="19">
    <source>
        <dbReference type="Proteomes" id="UP000005439"/>
    </source>
</evidence>
<comment type="function">
    <text evidence="4">Catalyzes ATP-dependent phosphorylation of adenosylcobinamide and addition of GMP to adenosylcobinamide phosphate.</text>
</comment>
<dbReference type="EC" id="2.7.7.62" evidence="9"/>
<dbReference type="AlphaFoldDB" id="G8TU00"/>
<sequence length="183" mass="19774">MNTHETETGLWLFLGGMASGKSQVAERWISTVTSHRPITYIATLDDSGSHDQELAEKISRHRQRRPPEVWHTVAVTGVQALEEALIRAEDGPVLLDGLGAAFSRHPLAVDWQPVLERIARTAISGPLAVVSDEVGWALVPADPSLRAYVNQLGQIHQQLASLAAGVVLVVAGQSLWIKGQPDA</sequence>
<dbReference type="InterPro" id="IPR003203">
    <property type="entry name" value="CobU/CobP"/>
</dbReference>
<accession>G8TU00</accession>
<evidence type="ECO:0000256" key="10">
    <source>
        <dbReference type="ARBA" id="ARBA00022573"/>
    </source>
</evidence>
<comment type="catalytic activity">
    <reaction evidence="3">
        <text>adenosylcob(III)inamide + GTP = adenosylcob(III)inamide phosphate + GDP + H(+)</text>
        <dbReference type="Rhea" id="RHEA:15765"/>
        <dbReference type="ChEBI" id="CHEBI:2480"/>
        <dbReference type="ChEBI" id="CHEBI:15378"/>
        <dbReference type="ChEBI" id="CHEBI:37565"/>
        <dbReference type="ChEBI" id="CHEBI:58189"/>
        <dbReference type="ChEBI" id="CHEBI:58502"/>
        <dbReference type="EC" id="2.7.1.156"/>
    </reaction>
</comment>
<evidence type="ECO:0000256" key="15">
    <source>
        <dbReference type="ARBA" id="ARBA00023134"/>
    </source>
</evidence>
<dbReference type="GO" id="GO:0009236">
    <property type="term" value="P:cobalamin biosynthetic process"/>
    <property type="evidence" value="ECO:0007669"/>
    <property type="project" value="UniProtKB-UniPathway"/>
</dbReference>
<keyword evidence="13 18" id="KW-0418">Kinase</keyword>
<proteinExistence type="inferred from homology"/>
<evidence type="ECO:0000256" key="16">
    <source>
        <dbReference type="ARBA" id="ARBA00029570"/>
    </source>
</evidence>
<dbReference type="InterPro" id="IPR027417">
    <property type="entry name" value="P-loop_NTPase"/>
</dbReference>
<keyword evidence="10" id="KW-0169">Cobalamin biosynthesis</keyword>
<gene>
    <name evidence="18" type="ordered locus">Sulac_1091</name>
</gene>
<reference evidence="18 19" key="2">
    <citation type="journal article" date="2012" name="Stand. Genomic Sci.">
        <title>Complete genome sequence of the moderately thermophilic mineral-sulfide-oxidizing firmicute Sulfobacillus acidophilus type strain (NAL(T)).</title>
        <authorList>
            <person name="Anderson I."/>
            <person name="Chertkov O."/>
            <person name="Chen A."/>
            <person name="Saunders E."/>
            <person name="Lapidus A."/>
            <person name="Nolan M."/>
            <person name="Lucas S."/>
            <person name="Hammon N."/>
            <person name="Deshpande S."/>
            <person name="Cheng J.F."/>
            <person name="Han C."/>
            <person name="Tapia R."/>
            <person name="Goodwin L.A."/>
            <person name="Pitluck S."/>
            <person name="Liolios K."/>
            <person name="Pagani I."/>
            <person name="Ivanova N."/>
            <person name="Mikhailova N."/>
            <person name="Pati A."/>
            <person name="Palaniappan K."/>
            <person name="Land M."/>
            <person name="Pan C."/>
            <person name="Rohde M."/>
            <person name="Pukall R."/>
            <person name="Goker M."/>
            <person name="Detter J.C."/>
            <person name="Woyke T."/>
            <person name="Bristow J."/>
            <person name="Eisen J.A."/>
            <person name="Markowitz V."/>
            <person name="Hugenholtz P."/>
            <person name="Kyrpides N.C."/>
            <person name="Klenk H.P."/>
            <person name="Mavromatis K."/>
        </authorList>
    </citation>
    <scope>NUCLEOTIDE SEQUENCE [LARGE SCALE GENOMIC DNA]</scope>
    <source>
        <strain evidence="19">ATCC 700253 / DSM 10332 / NAL</strain>
    </source>
</reference>
<organism evidence="18 19">
    <name type="scientific">Sulfobacillus acidophilus (strain ATCC 700253 / DSM 10332 / NAL)</name>
    <dbReference type="NCBI Taxonomy" id="679936"/>
    <lineage>
        <taxon>Bacteria</taxon>
        <taxon>Bacillati</taxon>
        <taxon>Bacillota</taxon>
        <taxon>Clostridia</taxon>
        <taxon>Eubacteriales</taxon>
        <taxon>Clostridiales Family XVII. Incertae Sedis</taxon>
        <taxon>Sulfobacillus</taxon>
    </lineage>
</organism>
<dbReference type="SUPFAM" id="SSF52540">
    <property type="entry name" value="P-loop containing nucleoside triphosphate hydrolases"/>
    <property type="match status" value="1"/>
</dbReference>
<dbReference type="HOGENOM" id="CLU_094161_0_1_9"/>
<evidence type="ECO:0000256" key="11">
    <source>
        <dbReference type="ARBA" id="ARBA00022679"/>
    </source>
</evidence>
<evidence type="ECO:0000313" key="18">
    <source>
        <dbReference type="EMBL" id="AEW04591.1"/>
    </source>
</evidence>
<evidence type="ECO:0000256" key="17">
    <source>
        <dbReference type="ARBA" id="ARBA00030571"/>
    </source>
</evidence>
<dbReference type="PATRIC" id="fig|679936.5.peg.1150"/>
<keyword evidence="14" id="KW-0067">ATP-binding</keyword>
<evidence type="ECO:0000256" key="1">
    <source>
        <dbReference type="ARBA" id="ARBA00000312"/>
    </source>
</evidence>
<dbReference type="EC" id="2.7.1.156" evidence="8"/>
<comment type="pathway">
    <text evidence="6">Cofactor biosynthesis; adenosylcobalamin biosynthesis; adenosylcobalamin from cob(II)yrinate a,c-diamide: step 5/7.</text>
</comment>
<evidence type="ECO:0000256" key="14">
    <source>
        <dbReference type="ARBA" id="ARBA00022840"/>
    </source>
</evidence>
<dbReference type="GO" id="GO:0005524">
    <property type="term" value="F:ATP binding"/>
    <property type="evidence" value="ECO:0007669"/>
    <property type="project" value="UniProtKB-KW"/>
</dbReference>
<evidence type="ECO:0000256" key="2">
    <source>
        <dbReference type="ARBA" id="ARBA00000711"/>
    </source>
</evidence>
<evidence type="ECO:0000256" key="4">
    <source>
        <dbReference type="ARBA" id="ARBA00003889"/>
    </source>
</evidence>
<dbReference type="EMBL" id="CP003179">
    <property type="protein sequence ID" value="AEW04591.1"/>
    <property type="molecule type" value="Genomic_DNA"/>
</dbReference>
<dbReference type="Proteomes" id="UP000005439">
    <property type="component" value="Chromosome"/>
</dbReference>
<reference evidence="19" key="1">
    <citation type="submission" date="2011-12" db="EMBL/GenBank/DDBJ databases">
        <title>The complete genome of chromosome of Sulfobacillus acidophilus DSM 10332.</title>
        <authorList>
            <person name="Lucas S."/>
            <person name="Han J."/>
            <person name="Lapidus A."/>
            <person name="Bruce D."/>
            <person name="Goodwin L."/>
            <person name="Pitluck S."/>
            <person name="Peters L."/>
            <person name="Kyrpides N."/>
            <person name="Mavromatis K."/>
            <person name="Ivanova N."/>
            <person name="Mikhailova N."/>
            <person name="Chertkov O."/>
            <person name="Saunders E."/>
            <person name="Detter J.C."/>
            <person name="Tapia R."/>
            <person name="Han C."/>
            <person name="Land M."/>
            <person name="Hauser L."/>
            <person name="Markowitz V."/>
            <person name="Cheng J.-F."/>
            <person name="Hugenholtz P."/>
            <person name="Woyke T."/>
            <person name="Wu D."/>
            <person name="Pukall R."/>
            <person name="Gehrich-Schroeter G."/>
            <person name="Schneider S."/>
            <person name="Klenk H.-P."/>
            <person name="Eisen J.A."/>
        </authorList>
    </citation>
    <scope>NUCLEOTIDE SEQUENCE [LARGE SCALE GENOMIC DNA]</scope>
    <source>
        <strain evidence="19">ATCC 700253 / DSM 10332 / NAL</strain>
    </source>
</reference>
<evidence type="ECO:0000256" key="7">
    <source>
        <dbReference type="ARBA" id="ARBA00007490"/>
    </source>
</evidence>
<dbReference type="Pfam" id="PF02283">
    <property type="entry name" value="CobU"/>
    <property type="match status" value="1"/>
</dbReference>
<name>G8TU00_SULAD</name>
<evidence type="ECO:0000256" key="3">
    <source>
        <dbReference type="ARBA" id="ARBA00001522"/>
    </source>
</evidence>
<evidence type="ECO:0000256" key="5">
    <source>
        <dbReference type="ARBA" id="ARBA00004692"/>
    </source>
</evidence>
<evidence type="ECO:0000256" key="9">
    <source>
        <dbReference type="ARBA" id="ARBA00012523"/>
    </source>
</evidence>
<comment type="pathway">
    <text evidence="5">Cofactor biosynthesis; adenosylcobalamin biosynthesis; adenosylcobalamin from cob(II)yrinate a,c-diamide: step 6/7.</text>
</comment>
<comment type="catalytic activity">
    <reaction evidence="1">
        <text>adenosylcob(III)inamide + ATP = adenosylcob(III)inamide phosphate + ADP + H(+)</text>
        <dbReference type="Rhea" id="RHEA:15769"/>
        <dbReference type="ChEBI" id="CHEBI:2480"/>
        <dbReference type="ChEBI" id="CHEBI:15378"/>
        <dbReference type="ChEBI" id="CHEBI:30616"/>
        <dbReference type="ChEBI" id="CHEBI:58502"/>
        <dbReference type="ChEBI" id="CHEBI:456216"/>
        <dbReference type="EC" id="2.7.1.156"/>
    </reaction>
</comment>
<dbReference type="PANTHER" id="PTHR34848:SF1">
    <property type="entry name" value="BIFUNCTIONAL ADENOSYLCOBALAMIN BIOSYNTHESIS PROTEIN COBU"/>
    <property type="match status" value="1"/>
</dbReference>
<keyword evidence="15" id="KW-0342">GTP-binding</keyword>
<evidence type="ECO:0000256" key="6">
    <source>
        <dbReference type="ARBA" id="ARBA00005159"/>
    </source>
</evidence>
<evidence type="ECO:0000256" key="13">
    <source>
        <dbReference type="ARBA" id="ARBA00022777"/>
    </source>
</evidence>
<evidence type="ECO:0000256" key="8">
    <source>
        <dbReference type="ARBA" id="ARBA00012016"/>
    </source>
</evidence>
<dbReference type="Gene3D" id="3.40.50.300">
    <property type="entry name" value="P-loop containing nucleotide triphosphate hydrolases"/>
    <property type="match status" value="1"/>
</dbReference>
<dbReference type="STRING" id="679936.Sulac_1091"/>
<keyword evidence="12" id="KW-0547">Nucleotide-binding</keyword>
<dbReference type="GO" id="GO:0008820">
    <property type="term" value="F:cobinamide phosphate guanylyltransferase activity"/>
    <property type="evidence" value="ECO:0007669"/>
    <property type="project" value="UniProtKB-EC"/>
</dbReference>
<dbReference type="GO" id="GO:0043752">
    <property type="term" value="F:adenosylcobinamide kinase activity"/>
    <property type="evidence" value="ECO:0007669"/>
    <property type="project" value="UniProtKB-EC"/>
</dbReference>
<dbReference type="KEGG" id="sap:Sulac_1091"/>
<evidence type="ECO:0000256" key="12">
    <source>
        <dbReference type="ARBA" id="ARBA00022741"/>
    </source>
</evidence>
<keyword evidence="11 18" id="KW-0808">Transferase</keyword>
<dbReference type="PANTHER" id="PTHR34848">
    <property type="match status" value="1"/>
</dbReference>
<comment type="similarity">
    <text evidence="7">Belongs to the CobU/CobP family.</text>
</comment>
<comment type="catalytic activity">
    <reaction evidence="2">
        <text>adenosylcob(III)inamide phosphate + GTP + H(+) = adenosylcob(III)inamide-GDP + diphosphate</text>
        <dbReference type="Rhea" id="RHEA:22712"/>
        <dbReference type="ChEBI" id="CHEBI:15378"/>
        <dbReference type="ChEBI" id="CHEBI:33019"/>
        <dbReference type="ChEBI" id="CHEBI:37565"/>
        <dbReference type="ChEBI" id="CHEBI:58502"/>
        <dbReference type="ChEBI" id="CHEBI:60487"/>
        <dbReference type="EC" id="2.7.7.62"/>
    </reaction>
</comment>
<keyword evidence="19" id="KW-1185">Reference proteome</keyword>
<dbReference type="UniPathway" id="UPA00148">
    <property type="reaction ID" value="UER00236"/>
</dbReference>
<dbReference type="GO" id="GO:0005525">
    <property type="term" value="F:GTP binding"/>
    <property type="evidence" value="ECO:0007669"/>
    <property type="project" value="UniProtKB-KW"/>
</dbReference>
<protein>
    <recommendedName>
        <fullName evidence="16">Adenosylcobinamide kinase</fullName>
        <ecNumber evidence="8">2.7.1.156</ecNumber>
        <ecNumber evidence="9">2.7.7.62</ecNumber>
    </recommendedName>
    <alternativeName>
        <fullName evidence="17">Adenosylcobinamide-phosphate guanylyltransferase</fullName>
    </alternativeName>
</protein>